<reference evidence="16 17" key="1">
    <citation type="submission" date="2020-09" db="EMBL/GenBank/DDBJ databases">
        <title>Investigation of environmental microbe.</title>
        <authorList>
            <person name="Ou Y."/>
            <person name="Kang Q."/>
        </authorList>
    </citation>
    <scope>NUCLEOTIDE SEQUENCE [LARGE SCALE GENOMIC DNA]</scope>
    <source>
        <strain evidence="16 17">KJZ-9</strain>
    </source>
</reference>
<dbReference type="InterPro" id="IPR051046">
    <property type="entry name" value="MurCDEF_CellWall_CoF430Synth"/>
</dbReference>
<dbReference type="InterPro" id="IPR005863">
    <property type="entry name" value="UDP-N-AcMur_synth"/>
</dbReference>
<dbReference type="InterPro" id="IPR004101">
    <property type="entry name" value="Mur_ligase_C"/>
</dbReference>
<keyword evidence="1 10" id="KW-0963">Cytoplasm</keyword>
<proteinExistence type="inferred from homology"/>
<feature type="region of interest" description="Disordered" evidence="12">
    <location>
        <begin position="504"/>
        <end position="524"/>
    </location>
</feature>
<evidence type="ECO:0000256" key="6">
    <source>
        <dbReference type="ARBA" id="ARBA00022960"/>
    </source>
</evidence>
<keyword evidence="2 10" id="KW-0436">Ligase</keyword>
<evidence type="ECO:0000256" key="3">
    <source>
        <dbReference type="ARBA" id="ARBA00022618"/>
    </source>
</evidence>
<dbReference type="SUPFAM" id="SSF53623">
    <property type="entry name" value="MurD-like peptide ligases, catalytic domain"/>
    <property type="match status" value="1"/>
</dbReference>
<evidence type="ECO:0000256" key="12">
    <source>
        <dbReference type="SAM" id="MobiDB-lite"/>
    </source>
</evidence>
<dbReference type="EC" id="6.3.2.10" evidence="10 11"/>
<dbReference type="AlphaFoldDB" id="A0A7H2BHR2"/>
<dbReference type="HAMAP" id="MF_02019">
    <property type="entry name" value="MurF"/>
    <property type="match status" value="1"/>
</dbReference>
<dbReference type="InterPro" id="IPR000713">
    <property type="entry name" value="Mur_ligase_N"/>
</dbReference>
<evidence type="ECO:0000256" key="8">
    <source>
        <dbReference type="ARBA" id="ARBA00023306"/>
    </source>
</evidence>
<comment type="catalytic activity">
    <reaction evidence="10 11">
        <text>D-alanyl-D-alanine + UDP-N-acetyl-alpha-D-muramoyl-L-alanyl-gamma-D-glutamyl-meso-2,6-diaminopimelate + ATP = UDP-N-acetyl-alpha-D-muramoyl-L-alanyl-gamma-D-glutamyl-meso-2,6-diaminopimeloyl-D-alanyl-D-alanine + ADP + phosphate + H(+)</text>
        <dbReference type="Rhea" id="RHEA:28374"/>
        <dbReference type="ChEBI" id="CHEBI:15378"/>
        <dbReference type="ChEBI" id="CHEBI:30616"/>
        <dbReference type="ChEBI" id="CHEBI:43474"/>
        <dbReference type="ChEBI" id="CHEBI:57822"/>
        <dbReference type="ChEBI" id="CHEBI:61386"/>
        <dbReference type="ChEBI" id="CHEBI:83905"/>
        <dbReference type="ChEBI" id="CHEBI:456216"/>
        <dbReference type="EC" id="6.3.2.10"/>
    </reaction>
</comment>
<evidence type="ECO:0000256" key="9">
    <source>
        <dbReference type="ARBA" id="ARBA00023316"/>
    </source>
</evidence>
<evidence type="ECO:0000256" key="7">
    <source>
        <dbReference type="ARBA" id="ARBA00022984"/>
    </source>
</evidence>
<dbReference type="Pfam" id="PF02875">
    <property type="entry name" value="Mur_ligase_C"/>
    <property type="match status" value="1"/>
</dbReference>
<keyword evidence="9 10" id="KW-0961">Cell wall biogenesis/degradation</keyword>
<dbReference type="SUPFAM" id="SSF53244">
    <property type="entry name" value="MurD-like peptide ligases, peptide-binding domain"/>
    <property type="match status" value="1"/>
</dbReference>
<dbReference type="Gene3D" id="3.40.1390.10">
    <property type="entry name" value="MurE/MurF, N-terminal domain"/>
    <property type="match status" value="1"/>
</dbReference>
<protein>
    <recommendedName>
        <fullName evidence="10 11">UDP-N-acetylmuramoyl-tripeptide--D-alanyl-D-alanine ligase</fullName>
        <ecNumber evidence="10 11">6.3.2.10</ecNumber>
    </recommendedName>
    <alternativeName>
        <fullName evidence="10">D-alanyl-D-alanine-adding enzyme</fullName>
    </alternativeName>
</protein>
<dbReference type="Pfam" id="PF01225">
    <property type="entry name" value="Mur_ligase"/>
    <property type="match status" value="1"/>
</dbReference>
<evidence type="ECO:0000313" key="16">
    <source>
        <dbReference type="EMBL" id="QNV39208.1"/>
    </source>
</evidence>
<keyword evidence="6 10" id="KW-0133">Cell shape</keyword>
<dbReference type="GO" id="GO:0005524">
    <property type="term" value="F:ATP binding"/>
    <property type="evidence" value="ECO:0007669"/>
    <property type="project" value="UniProtKB-UniRule"/>
</dbReference>
<comment type="function">
    <text evidence="10 11">Involved in cell wall formation. Catalyzes the final step in the synthesis of UDP-N-acetylmuramoyl-pentapeptide, the precursor of murein.</text>
</comment>
<evidence type="ECO:0000259" key="13">
    <source>
        <dbReference type="Pfam" id="PF01225"/>
    </source>
</evidence>
<dbReference type="InterPro" id="IPR036565">
    <property type="entry name" value="Mur-like_cat_sf"/>
</dbReference>
<dbReference type="KEGG" id="rama:IDM48_07230"/>
<feature type="binding site" evidence="10">
    <location>
        <begin position="121"/>
        <end position="127"/>
    </location>
    <ligand>
        <name>ATP</name>
        <dbReference type="ChEBI" id="CHEBI:30616"/>
    </ligand>
</feature>
<dbReference type="InterPro" id="IPR035911">
    <property type="entry name" value="MurE/MurF_N"/>
</dbReference>
<accession>A0A7H2BHR2</accession>
<comment type="pathway">
    <text evidence="10 11">Cell wall biogenesis; peptidoglycan biosynthesis.</text>
</comment>
<keyword evidence="7 10" id="KW-0573">Peptidoglycan synthesis</keyword>
<dbReference type="GO" id="GO:0071555">
    <property type="term" value="P:cell wall organization"/>
    <property type="evidence" value="ECO:0007669"/>
    <property type="project" value="UniProtKB-KW"/>
</dbReference>
<evidence type="ECO:0000313" key="17">
    <source>
        <dbReference type="Proteomes" id="UP000516421"/>
    </source>
</evidence>
<evidence type="ECO:0000259" key="14">
    <source>
        <dbReference type="Pfam" id="PF02875"/>
    </source>
</evidence>
<dbReference type="UniPathway" id="UPA00219"/>
<dbReference type="Gene3D" id="3.40.1190.10">
    <property type="entry name" value="Mur-like, catalytic domain"/>
    <property type="match status" value="1"/>
</dbReference>
<dbReference type="PANTHER" id="PTHR43024">
    <property type="entry name" value="UDP-N-ACETYLMURAMOYL-TRIPEPTIDE--D-ALANYL-D-ALANINE LIGASE"/>
    <property type="match status" value="1"/>
</dbReference>
<dbReference type="GO" id="GO:0009252">
    <property type="term" value="P:peptidoglycan biosynthetic process"/>
    <property type="evidence" value="ECO:0007669"/>
    <property type="project" value="UniProtKB-UniRule"/>
</dbReference>
<evidence type="ECO:0000256" key="2">
    <source>
        <dbReference type="ARBA" id="ARBA00022598"/>
    </source>
</evidence>
<dbReference type="EMBL" id="CP061538">
    <property type="protein sequence ID" value="QNV39208.1"/>
    <property type="molecule type" value="Genomic_DNA"/>
</dbReference>
<keyword evidence="4 10" id="KW-0547">Nucleotide-binding</keyword>
<keyword evidence="17" id="KW-1185">Reference proteome</keyword>
<keyword evidence="5 10" id="KW-0067">ATP-binding</keyword>
<dbReference type="SUPFAM" id="SSF63418">
    <property type="entry name" value="MurE/MurF N-terminal domain"/>
    <property type="match status" value="1"/>
</dbReference>
<comment type="subcellular location">
    <subcellularLocation>
        <location evidence="10 11">Cytoplasm</location>
    </subcellularLocation>
</comment>
<dbReference type="PANTHER" id="PTHR43024:SF1">
    <property type="entry name" value="UDP-N-ACETYLMURAMOYL-TRIPEPTIDE--D-ALANYL-D-ALANINE LIGASE"/>
    <property type="match status" value="1"/>
</dbReference>
<evidence type="ECO:0000256" key="10">
    <source>
        <dbReference type="HAMAP-Rule" id="MF_02019"/>
    </source>
</evidence>
<dbReference type="InterPro" id="IPR036615">
    <property type="entry name" value="Mur_ligase_C_dom_sf"/>
</dbReference>
<dbReference type="Pfam" id="PF08245">
    <property type="entry name" value="Mur_ligase_M"/>
    <property type="match status" value="1"/>
</dbReference>
<evidence type="ECO:0000256" key="1">
    <source>
        <dbReference type="ARBA" id="ARBA00022490"/>
    </source>
</evidence>
<dbReference type="RefSeq" id="WP_151146792.1">
    <property type="nucleotide sequence ID" value="NZ_CP061538.1"/>
</dbReference>
<organism evidence="16 17">
    <name type="scientific">Rothia amarae</name>
    <dbReference type="NCBI Taxonomy" id="169480"/>
    <lineage>
        <taxon>Bacteria</taxon>
        <taxon>Bacillati</taxon>
        <taxon>Actinomycetota</taxon>
        <taxon>Actinomycetes</taxon>
        <taxon>Micrococcales</taxon>
        <taxon>Micrococcaceae</taxon>
        <taxon>Rothia</taxon>
    </lineage>
</organism>
<dbReference type="Proteomes" id="UP000516421">
    <property type="component" value="Chromosome"/>
</dbReference>
<feature type="compositionally biased region" description="Basic and acidic residues" evidence="12">
    <location>
        <begin position="513"/>
        <end position="524"/>
    </location>
</feature>
<dbReference type="InterPro" id="IPR013221">
    <property type="entry name" value="Mur_ligase_cen"/>
</dbReference>
<feature type="domain" description="Mur ligase N-terminal catalytic" evidence="13">
    <location>
        <begin position="31"/>
        <end position="80"/>
    </location>
</feature>
<gene>
    <name evidence="10" type="primary">murF</name>
    <name evidence="16" type="ORF">IDM48_07230</name>
</gene>
<dbReference type="GO" id="GO:0047480">
    <property type="term" value="F:UDP-N-acetylmuramoyl-tripeptide-D-alanyl-D-alanine ligase activity"/>
    <property type="evidence" value="ECO:0007669"/>
    <property type="project" value="UniProtKB-UniRule"/>
</dbReference>
<feature type="domain" description="Mur ligase C-terminal" evidence="14">
    <location>
        <begin position="336"/>
        <end position="463"/>
    </location>
</feature>
<dbReference type="GO" id="GO:0008360">
    <property type="term" value="P:regulation of cell shape"/>
    <property type="evidence" value="ECO:0007669"/>
    <property type="project" value="UniProtKB-KW"/>
</dbReference>
<comment type="similarity">
    <text evidence="10">Belongs to the MurCDEF family. MurF subfamily.</text>
</comment>
<evidence type="ECO:0000256" key="4">
    <source>
        <dbReference type="ARBA" id="ARBA00022741"/>
    </source>
</evidence>
<evidence type="ECO:0000256" key="11">
    <source>
        <dbReference type="RuleBase" id="RU004136"/>
    </source>
</evidence>
<evidence type="ECO:0000259" key="15">
    <source>
        <dbReference type="Pfam" id="PF08245"/>
    </source>
</evidence>
<sequence>MILLTAREVAQATEGELFGLSSEQADSVECTFATTDSREVNQNTLFLAKPGETTDGHLFVPAAFESGATLALVERPISDAAGNLFAQVQVDDIVLAMGRLAKYCLEKMRAQGELTVVGITGSAGKTTTKDLLAGIFETAGSTVAPVGSYNGEVGVPLTIFRADENTRYLVSEMGADHVGNIEYLANIVQPDHGVILKVGTAHAGEFGGVENIEKTKGELAEGSTVSLALNDDDFRVRRMISRAAVPTLYFGVGTKNHDGGEQERVYAENLVTGETGCPEFTIHFPTGESFDVKSQLIGEHHVYNLLAAASAAFQAGIAPEVIADKLNTSGAVSRWRMQRIDRADGITVINDAYNANPESMAAALRSLAQLGRASGRRTWAVLGAMLELGDVSVEEHDRLGQLAVRMNISKLIAVGETAKPIYNAAHLEGSWGNEATWVKSTDEALELLKSELEPGDIVLFKSSNGAGLGMLGEAVSTAEQLMNRESSGRNTQWLSAGDQIGAVDSNTDACDMSDAHDNDTTREG</sequence>
<evidence type="ECO:0000256" key="5">
    <source>
        <dbReference type="ARBA" id="ARBA00022840"/>
    </source>
</evidence>
<dbReference type="GO" id="GO:0005737">
    <property type="term" value="C:cytoplasm"/>
    <property type="evidence" value="ECO:0007669"/>
    <property type="project" value="UniProtKB-SubCell"/>
</dbReference>
<keyword evidence="8 10" id="KW-0131">Cell cycle</keyword>
<feature type="domain" description="Mur ligase central" evidence="15">
    <location>
        <begin position="119"/>
        <end position="312"/>
    </location>
</feature>
<name>A0A7H2BHR2_9MICC</name>
<keyword evidence="3 10" id="KW-0132">Cell division</keyword>
<dbReference type="Gene3D" id="3.90.190.20">
    <property type="entry name" value="Mur ligase, C-terminal domain"/>
    <property type="match status" value="1"/>
</dbReference>
<dbReference type="NCBIfam" id="TIGR01143">
    <property type="entry name" value="murF"/>
    <property type="match status" value="1"/>
</dbReference>
<dbReference type="GO" id="GO:0051301">
    <property type="term" value="P:cell division"/>
    <property type="evidence" value="ECO:0007669"/>
    <property type="project" value="UniProtKB-KW"/>
</dbReference>